<evidence type="ECO:0008006" key="3">
    <source>
        <dbReference type="Google" id="ProtNLM"/>
    </source>
</evidence>
<dbReference type="InParanoid" id="A0A5R8Q7A9"/>
<gene>
    <name evidence="1" type="ORF">FEZ08_11085</name>
</gene>
<dbReference type="AlphaFoldDB" id="A0A5R8Q7A9"/>
<dbReference type="RefSeq" id="WP_138192373.1">
    <property type="nucleotide sequence ID" value="NZ_VBWP01000013.1"/>
</dbReference>
<dbReference type="EMBL" id="VBWP01000013">
    <property type="protein sequence ID" value="TLG71286.1"/>
    <property type="molecule type" value="Genomic_DNA"/>
</dbReference>
<evidence type="ECO:0000313" key="1">
    <source>
        <dbReference type="EMBL" id="TLG71286.1"/>
    </source>
</evidence>
<comment type="caution">
    <text evidence="1">The sequence shown here is derived from an EMBL/GenBank/DDBJ whole genome shotgun (WGS) entry which is preliminary data.</text>
</comment>
<organism evidence="1 2">
    <name type="scientific">Culicoidibacter larvae</name>
    <dbReference type="NCBI Taxonomy" id="2579976"/>
    <lineage>
        <taxon>Bacteria</taxon>
        <taxon>Bacillati</taxon>
        <taxon>Bacillota</taxon>
        <taxon>Culicoidibacteria</taxon>
        <taxon>Culicoidibacterales</taxon>
        <taxon>Culicoidibacteraceae</taxon>
        <taxon>Culicoidibacter</taxon>
    </lineage>
</organism>
<dbReference type="OrthoDB" id="2676339at2"/>
<proteinExistence type="predicted"/>
<evidence type="ECO:0000313" key="2">
    <source>
        <dbReference type="Proteomes" id="UP000306912"/>
    </source>
</evidence>
<protein>
    <recommendedName>
        <fullName evidence="3">Replication-relaxation</fullName>
    </recommendedName>
</protein>
<dbReference type="Proteomes" id="UP000306912">
    <property type="component" value="Unassembled WGS sequence"/>
</dbReference>
<name>A0A5R8Q7A9_9FIRM</name>
<keyword evidence="2" id="KW-1185">Reference proteome</keyword>
<reference evidence="1 2" key="1">
    <citation type="submission" date="2019-05" db="EMBL/GenBank/DDBJ databases">
        <title>Culicoidintestinum kansasii gen. nov., sp. nov. from the gastrointestinal tract of the biting midge, Culicoides sonorensis.</title>
        <authorList>
            <person name="Neupane S."/>
            <person name="Ghosh A."/>
            <person name="Gunther S."/>
            <person name="Martin K."/>
            <person name="Zurek L."/>
        </authorList>
    </citation>
    <scope>NUCLEOTIDE SEQUENCE [LARGE SCALE GENOMIC DNA]</scope>
    <source>
        <strain evidence="1 2">CS-1</strain>
    </source>
</reference>
<accession>A0A5R8Q7A9</accession>
<sequence length="272" mass="31760">MRITERDEKLFMSLYQFEYLDLEYIQKYVYIDMHQTYISKRIKMLSTNGYVEAIACWHKSPVSNQSYKQVYKIGTTGYDWLCSTVGEGTQLKPVAKDQATITRMIEIAHMVSRYQQSGRGIIYMNAERAAFQYGLNQRGQIRPAGQLLVPVLVNNQSMYISYWIELERTRGSIENLALNLKRYNQFLHFKAYEKQLIYDRPVFAFRVLSIARDETSMYQQMHRLKDLKFDVPIYFTTKEEAFGNPLGNIYNTFGEKAVDLFGNAKNKGGAII</sequence>